<protein>
    <submittedName>
        <fullName evidence="6">Putative nacht and ankyrin domain protein</fullName>
    </submittedName>
</protein>
<dbReference type="PANTHER" id="PTHR24198">
    <property type="entry name" value="ANKYRIN REPEAT AND PROTEIN KINASE DOMAIN-CONTAINING PROTEIN"/>
    <property type="match status" value="1"/>
</dbReference>
<sequence>MDPLSIVASLAGVLAFAAQSTRSLTTLVTEIRDAPKDITDLRVELESLSMLLQSAQTLTTNYPLRHEDAVIAQTLTQCTTWCQESMQDLRVVITPFAVAGGARRSPMRMLSWIMHKEEVRSSTAKLRDRKASFNLAVSVLNGHLTGKAQDEIRQDIAAGYDRMLDSFINDASARKIRKQLEDDVSSIPEGSRRRSIAEETDAGDLRSSDDLALPRPETPRTLVQAVSAGDKAAVLELLSKGARVTERAAGGATALHVCAKYDDRGIAEVLIEHGAALDMKNDDRLSALDVCLEEHSQEVAVLLIEKGCRLGNFSARVLDALQDAGEDDSKLDPVLNAVLNRFGDTGGGPQLLHVALEREDSNALAKFLELGFDPNLSEDGYRPLHQAVMRDRLGDVKLLVEKGADVNSILPPSARKPKRTEPRHKLLVEKTENRDYNALKLASDSLAMTRLLFAHGADPNVVFPVACDTILNCVCAGWYLPVALEIVKNGANPDFQNSNDGCSALYWAVMCANPELINALLDHGANPDLQTWEGNGALTPLHAAVDCGRESPQVE</sequence>
<feature type="repeat" description="ANK" evidence="3">
    <location>
        <begin position="250"/>
        <end position="282"/>
    </location>
</feature>
<dbReference type="PROSITE" id="PS50088">
    <property type="entry name" value="ANK_REPEAT"/>
    <property type="match status" value="3"/>
</dbReference>
<evidence type="ECO:0000256" key="4">
    <source>
        <dbReference type="SAM" id="MobiDB-lite"/>
    </source>
</evidence>
<dbReference type="PROSITE" id="PS50297">
    <property type="entry name" value="ANK_REP_REGION"/>
    <property type="match status" value="3"/>
</dbReference>
<evidence type="ECO:0000259" key="5">
    <source>
        <dbReference type="Pfam" id="PF17111"/>
    </source>
</evidence>
<feature type="repeat" description="ANK" evidence="3">
    <location>
        <begin position="379"/>
        <end position="407"/>
    </location>
</feature>
<feature type="repeat" description="ANK" evidence="3">
    <location>
        <begin position="500"/>
        <end position="532"/>
    </location>
</feature>
<reference evidence="6 7" key="1">
    <citation type="submission" date="2015-05" db="EMBL/GenBank/DDBJ databases">
        <title>Distinctive expansion of gene families associated with plant cell wall degradation and secondary metabolism in the genomes of grapevine trunk pathogens.</title>
        <authorList>
            <person name="Lawrence D.P."/>
            <person name="Travadon R."/>
            <person name="Rolshausen P.E."/>
            <person name="Baumgartner K."/>
        </authorList>
    </citation>
    <scope>NUCLEOTIDE SEQUENCE [LARGE SCALE GENOMIC DNA]</scope>
    <source>
        <strain evidence="6">DA912</strain>
    </source>
</reference>
<evidence type="ECO:0000256" key="3">
    <source>
        <dbReference type="PROSITE-ProRule" id="PRU00023"/>
    </source>
</evidence>
<dbReference type="Pfam" id="PF17111">
    <property type="entry name" value="PigL_N"/>
    <property type="match status" value="1"/>
</dbReference>
<feature type="region of interest" description="Disordered" evidence="4">
    <location>
        <begin position="181"/>
        <end position="216"/>
    </location>
</feature>
<keyword evidence="7" id="KW-1185">Reference proteome</keyword>
<dbReference type="AlphaFoldDB" id="A0A0G2FBN8"/>
<dbReference type="EMBL" id="LCUC01000376">
    <property type="protein sequence ID" value="KKY31581.1"/>
    <property type="molecule type" value="Genomic_DNA"/>
</dbReference>
<proteinExistence type="predicted"/>
<evidence type="ECO:0000313" key="7">
    <source>
        <dbReference type="Proteomes" id="UP000034680"/>
    </source>
</evidence>
<comment type="caution">
    <text evidence="6">The sequence shown here is derived from an EMBL/GenBank/DDBJ whole genome shotgun (WGS) entry which is preliminary data.</text>
</comment>
<dbReference type="InterPro" id="IPR002110">
    <property type="entry name" value="Ankyrin_rpt"/>
</dbReference>
<organism evidence="6 7">
    <name type="scientific">Diaporthe ampelina</name>
    <dbReference type="NCBI Taxonomy" id="1214573"/>
    <lineage>
        <taxon>Eukaryota</taxon>
        <taxon>Fungi</taxon>
        <taxon>Dikarya</taxon>
        <taxon>Ascomycota</taxon>
        <taxon>Pezizomycotina</taxon>
        <taxon>Sordariomycetes</taxon>
        <taxon>Sordariomycetidae</taxon>
        <taxon>Diaporthales</taxon>
        <taxon>Diaporthaceae</taxon>
        <taxon>Diaporthe</taxon>
    </lineage>
</organism>
<keyword evidence="1" id="KW-0677">Repeat</keyword>
<dbReference type="OrthoDB" id="341259at2759"/>
<dbReference type="Pfam" id="PF12796">
    <property type="entry name" value="Ank_2"/>
    <property type="match status" value="3"/>
</dbReference>
<evidence type="ECO:0000256" key="1">
    <source>
        <dbReference type="ARBA" id="ARBA00022737"/>
    </source>
</evidence>
<dbReference type="SUPFAM" id="SSF48403">
    <property type="entry name" value="Ankyrin repeat"/>
    <property type="match status" value="1"/>
</dbReference>
<dbReference type="SMART" id="SM00248">
    <property type="entry name" value="ANK"/>
    <property type="match status" value="6"/>
</dbReference>
<evidence type="ECO:0000313" key="6">
    <source>
        <dbReference type="EMBL" id="KKY31581.1"/>
    </source>
</evidence>
<name>A0A0G2FBN8_9PEZI</name>
<evidence type="ECO:0000256" key="2">
    <source>
        <dbReference type="ARBA" id="ARBA00023043"/>
    </source>
</evidence>
<reference evidence="6 7" key="2">
    <citation type="submission" date="2015-05" db="EMBL/GenBank/DDBJ databases">
        <authorList>
            <person name="Morales-Cruz A."/>
            <person name="Amrine K.C."/>
            <person name="Cantu D."/>
        </authorList>
    </citation>
    <scope>NUCLEOTIDE SEQUENCE [LARGE SCALE GENOMIC DNA]</scope>
    <source>
        <strain evidence="6">DA912</strain>
    </source>
</reference>
<dbReference type="STRING" id="1214573.A0A0G2FBN8"/>
<keyword evidence="2 3" id="KW-0040">ANK repeat</keyword>
<gene>
    <name evidence="6" type="ORF">UCDDA912_g08475</name>
</gene>
<feature type="compositionally biased region" description="Basic and acidic residues" evidence="4">
    <location>
        <begin position="190"/>
        <end position="209"/>
    </location>
</feature>
<dbReference type="Gene3D" id="1.25.40.20">
    <property type="entry name" value="Ankyrin repeat-containing domain"/>
    <property type="match status" value="3"/>
</dbReference>
<dbReference type="PANTHER" id="PTHR24198:SF165">
    <property type="entry name" value="ANKYRIN REPEAT-CONTAINING PROTEIN-RELATED"/>
    <property type="match status" value="1"/>
</dbReference>
<dbReference type="Proteomes" id="UP000034680">
    <property type="component" value="Unassembled WGS sequence"/>
</dbReference>
<accession>A0A0G2FBN8</accession>
<dbReference type="InterPro" id="IPR036770">
    <property type="entry name" value="Ankyrin_rpt-contain_sf"/>
</dbReference>
<feature type="domain" description="Azaphilone pigments biosynthesis cluster protein L N-terminal" evidence="5">
    <location>
        <begin position="1"/>
        <end position="172"/>
    </location>
</feature>
<dbReference type="InterPro" id="IPR031348">
    <property type="entry name" value="PigL_N"/>
</dbReference>